<feature type="region of interest" description="Disordered" evidence="2">
    <location>
        <begin position="585"/>
        <end position="645"/>
    </location>
</feature>
<feature type="domain" description="Cell envelope-related transcriptional attenuator" evidence="4">
    <location>
        <begin position="328"/>
        <end position="508"/>
    </location>
</feature>
<sequence length="645" mass="67014">MTEAPRPRRAFNPDDDVPSREPMSSPADDPEATVERPDLGLGSPGWFRARSTSSGPDPSTGSGPGGSLRSPRDEGVSKGTDGTDGTEEGVSKGTTGPVDGTDHVVAAAALSLFRDPPAPGAGGAHAQPASLAESQRRAHLRTSLGLTAASTVLPGVGLLGAKPIGLKLLGALTSLATLGGLGYLAYRALTDPNILGAVANPAYLPVISGAAIAIGLVWVLLILVTHLATRPQGLSGGKRLVSAMLVTSLTFLVAAPTAVGARYASDASAALNTAMKKREDITANGQVTLAPPEVAVDPWQDVPRLNILLLGADGNKGREQMVAQYGIRTDTIMVASINTATGDTILIQIPRNVPTTPFPEGSEMDKEFPRGFRGEPAADWMVNGIWAEVELNRPHVLEGKTFRGAEALKQGIQGITGLEINYFLMLDTDGLSELVDAMGGVTVNINERIPIGGNTDKKIPPSGWLEVEKDAHLDGVDALWFARGRYGSDDYHRMARQSCLVDAIIKQANPTNLLSRFEAIAYAGAKMIQTDIPQEDLSAMITLALRVKDASTTRVVFTPGLNGYSSSNPDYDAMHAAVAAAVDASDNPVSPAPATSAPAATGSATSTATSSSADPSAPVTNEAGVAEGNQDVANACAWRGDTEEE</sequence>
<keyword evidence="3" id="KW-0472">Membrane</keyword>
<proteinExistence type="inferred from homology"/>
<evidence type="ECO:0000256" key="1">
    <source>
        <dbReference type="ARBA" id="ARBA00006068"/>
    </source>
</evidence>
<dbReference type="InterPro" id="IPR050922">
    <property type="entry name" value="LytR/CpsA/Psr_CW_biosynth"/>
</dbReference>
<feature type="compositionally biased region" description="Low complexity" evidence="2">
    <location>
        <begin position="51"/>
        <end position="61"/>
    </location>
</feature>
<dbReference type="EMBL" id="CP060789">
    <property type="protein sequence ID" value="QNP55113.1"/>
    <property type="molecule type" value="Genomic_DNA"/>
</dbReference>
<feature type="transmembrane region" description="Helical" evidence="3">
    <location>
        <begin position="240"/>
        <end position="259"/>
    </location>
</feature>
<dbReference type="PANTHER" id="PTHR33392:SF6">
    <property type="entry name" value="POLYISOPRENYL-TEICHOIC ACID--PEPTIDOGLYCAN TEICHOIC ACID TRANSFERASE TAGU"/>
    <property type="match status" value="1"/>
</dbReference>
<accession>A0A7H0H3J7</accession>
<feature type="region of interest" description="Disordered" evidence="2">
    <location>
        <begin position="116"/>
        <end position="135"/>
    </location>
</feature>
<protein>
    <submittedName>
        <fullName evidence="5">LCP family protein</fullName>
    </submittedName>
</protein>
<evidence type="ECO:0000313" key="5">
    <source>
        <dbReference type="EMBL" id="QNP55113.1"/>
    </source>
</evidence>
<dbReference type="RefSeq" id="WP_187720249.1">
    <property type="nucleotide sequence ID" value="NZ_BAABBL010000007.1"/>
</dbReference>
<feature type="compositionally biased region" description="Low complexity" evidence="2">
    <location>
        <begin position="592"/>
        <end position="618"/>
    </location>
</feature>
<keyword evidence="3" id="KW-1133">Transmembrane helix</keyword>
<dbReference type="Proteomes" id="UP000516117">
    <property type="component" value="Chromosome"/>
</dbReference>
<feature type="region of interest" description="Disordered" evidence="2">
    <location>
        <begin position="1"/>
        <end position="100"/>
    </location>
</feature>
<gene>
    <name evidence="5" type="ORF">H9L22_12710</name>
</gene>
<dbReference type="Gene3D" id="3.40.630.190">
    <property type="entry name" value="LCP protein"/>
    <property type="match status" value="1"/>
</dbReference>
<dbReference type="PANTHER" id="PTHR33392">
    <property type="entry name" value="POLYISOPRENYL-TEICHOIC ACID--PEPTIDOGLYCAN TEICHOIC ACID TRANSFERASE TAGU"/>
    <property type="match status" value="1"/>
</dbReference>
<feature type="transmembrane region" description="Helical" evidence="3">
    <location>
        <begin position="206"/>
        <end position="228"/>
    </location>
</feature>
<evidence type="ECO:0000256" key="2">
    <source>
        <dbReference type="SAM" id="MobiDB-lite"/>
    </source>
</evidence>
<reference evidence="5 6" key="1">
    <citation type="submission" date="2020-08" db="EMBL/GenBank/DDBJ databases">
        <title>Genome sequence of Tessaracoccus defluvii JCM 17540T.</title>
        <authorList>
            <person name="Hyun D.-W."/>
            <person name="Bae J.-W."/>
        </authorList>
    </citation>
    <scope>NUCLEOTIDE SEQUENCE [LARGE SCALE GENOMIC DNA]</scope>
    <source>
        <strain evidence="5 6">JCM 17540</strain>
    </source>
</reference>
<dbReference type="AlphaFoldDB" id="A0A7H0H3J7"/>
<feature type="transmembrane region" description="Helical" evidence="3">
    <location>
        <begin position="168"/>
        <end position="186"/>
    </location>
</feature>
<dbReference type="KEGG" id="tdf:H9L22_12710"/>
<dbReference type="InterPro" id="IPR004474">
    <property type="entry name" value="LytR_CpsA_psr"/>
</dbReference>
<keyword evidence="3" id="KW-0812">Transmembrane</keyword>
<comment type="similarity">
    <text evidence="1">Belongs to the LytR/CpsA/Psr (LCP) family.</text>
</comment>
<keyword evidence="6" id="KW-1185">Reference proteome</keyword>
<evidence type="ECO:0000259" key="4">
    <source>
        <dbReference type="Pfam" id="PF03816"/>
    </source>
</evidence>
<dbReference type="NCBIfam" id="TIGR00350">
    <property type="entry name" value="lytR_cpsA_psr"/>
    <property type="match status" value="1"/>
</dbReference>
<organism evidence="5 6">
    <name type="scientific">Tessaracoccus defluvii</name>
    <dbReference type="NCBI Taxonomy" id="1285901"/>
    <lineage>
        <taxon>Bacteria</taxon>
        <taxon>Bacillati</taxon>
        <taxon>Actinomycetota</taxon>
        <taxon>Actinomycetes</taxon>
        <taxon>Propionibacteriales</taxon>
        <taxon>Propionibacteriaceae</taxon>
        <taxon>Tessaracoccus</taxon>
    </lineage>
</organism>
<dbReference type="Pfam" id="PF03816">
    <property type="entry name" value="LytR_cpsA_psr"/>
    <property type="match status" value="1"/>
</dbReference>
<name>A0A7H0H3J7_9ACTN</name>
<evidence type="ECO:0000313" key="6">
    <source>
        <dbReference type="Proteomes" id="UP000516117"/>
    </source>
</evidence>
<evidence type="ECO:0000256" key="3">
    <source>
        <dbReference type="SAM" id="Phobius"/>
    </source>
</evidence>